<feature type="domain" description="DNA/pantothenate metabolism flavoprotein C-terminal" evidence="2">
    <location>
        <begin position="263"/>
        <end position="390"/>
    </location>
</feature>
<dbReference type="PANTHER" id="PTHR14359">
    <property type="entry name" value="HOMO-OLIGOMERIC FLAVIN CONTAINING CYS DECARBOXYLASE FAMILY"/>
    <property type="match status" value="1"/>
</dbReference>
<keyword evidence="4" id="KW-1185">Reference proteome</keyword>
<dbReference type="GO" id="GO:0015937">
    <property type="term" value="P:coenzyme A biosynthetic process"/>
    <property type="evidence" value="ECO:0007669"/>
    <property type="project" value="TreeGrafter"/>
</dbReference>
<dbReference type="InterPro" id="IPR007085">
    <property type="entry name" value="DNA/pantothenate-metab_flavo_C"/>
</dbReference>
<dbReference type="SUPFAM" id="SSF52507">
    <property type="entry name" value="Homo-oligomeric flavin-containing Cys decarboxylases, HFCD"/>
    <property type="match status" value="1"/>
</dbReference>
<evidence type="ECO:0000259" key="2">
    <source>
        <dbReference type="Pfam" id="PF04127"/>
    </source>
</evidence>
<keyword evidence="3" id="KW-0436">Ligase</keyword>
<dbReference type="InterPro" id="IPR035929">
    <property type="entry name" value="CoaB-like_sf"/>
</dbReference>
<gene>
    <name evidence="3" type="ORF">EI74_0647</name>
</gene>
<dbReference type="Pfam" id="PF04127">
    <property type="entry name" value="DFP"/>
    <property type="match status" value="1"/>
</dbReference>
<dbReference type="GO" id="GO:0016874">
    <property type="term" value="F:ligase activity"/>
    <property type="evidence" value="ECO:0007669"/>
    <property type="project" value="UniProtKB-KW"/>
</dbReference>
<evidence type="ECO:0000259" key="1">
    <source>
        <dbReference type="Pfam" id="PF02441"/>
    </source>
</evidence>
<dbReference type="SUPFAM" id="SSF102645">
    <property type="entry name" value="CoaB-like"/>
    <property type="match status" value="1"/>
</dbReference>
<dbReference type="InterPro" id="IPR003382">
    <property type="entry name" value="Flavoprotein"/>
</dbReference>
<dbReference type="Pfam" id="PF02441">
    <property type="entry name" value="Flavoprotein"/>
    <property type="match status" value="1"/>
</dbReference>
<sequence length="393" mass="43864">MFLKKFYNNLVLNDTAMVVLNDKCIEVNMANIVIYSTSSVAVMKTQLLVDLLEKKGHKTTVLVSNNVEENVIDSNLIPYQLNRKISIDKNNKNYPAEHISLAKETDLVIVAPASLNLLSKFNYGISDEINLSFLLAFNGPIILAPAMNDSMWKSAIDRNIVDSLKKLPNVFIVGPEIGMLYEGYSAIGRMSEVSEIEKIASNILNKKSHPKILISYGASKVYIDKVRYITNGATGTLARKIESAFRKEGIVPDLINVENYNNEAIAKIAAGYDIYIASAAIANYKTNVLNYKLSTDADWHLKLTRDIDVIKTATNENPGLKVFAFKYDLDIQKAHKKIHDNPNIKAILYNKIGSMGNVLVDGALINHFKTVNFTQKTKDEIATMIVNEVLTWI</sequence>
<comment type="caution">
    <text evidence="3">The sequence shown here is derived from an EMBL/GenBank/DDBJ whole genome shotgun (WGS) entry which is preliminary data.</text>
</comment>
<dbReference type="InterPro" id="IPR036551">
    <property type="entry name" value="Flavin_trans-like"/>
</dbReference>
<evidence type="ECO:0000313" key="4">
    <source>
        <dbReference type="Proteomes" id="UP000295518"/>
    </source>
</evidence>
<name>A0A4R6ICX8_9MOLU</name>
<dbReference type="AlphaFoldDB" id="A0A4R6ICX8"/>
<reference evidence="3 4" key="1">
    <citation type="submission" date="2019-03" db="EMBL/GenBank/DDBJ databases">
        <title>Genomic Encyclopedia of Archaeal and Bacterial Type Strains, Phase II (KMG-II): from individual species to whole genera.</title>
        <authorList>
            <person name="Goeker M."/>
        </authorList>
    </citation>
    <scope>NUCLEOTIDE SEQUENCE [LARGE SCALE GENOMIC DNA]</scope>
    <source>
        <strain evidence="3 4">ATCC 700618</strain>
    </source>
</reference>
<dbReference type="PANTHER" id="PTHR14359:SF6">
    <property type="entry name" value="PHOSPHOPANTOTHENOYLCYSTEINE DECARBOXYLASE"/>
    <property type="match status" value="1"/>
</dbReference>
<accession>A0A4R6ICX8</accession>
<dbReference type="GO" id="GO:0010181">
    <property type="term" value="F:FMN binding"/>
    <property type="evidence" value="ECO:0007669"/>
    <property type="project" value="TreeGrafter"/>
</dbReference>
<dbReference type="EMBL" id="SNWN01000013">
    <property type="protein sequence ID" value="TDO19842.1"/>
    <property type="molecule type" value="Genomic_DNA"/>
</dbReference>
<dbReference type="GO" id="GO:0004633">
    <property type="term" value="F:phosphopantothenoylcysteine decarboxylase activity"/>
    <property type="evidence" value="ECO:0007669"/>
    <property type="project" value="TreeGrafter"/>
</dbReference>
<dbReference type="GO" id="GO:0071513">
    <property type="term" value="C:phosphopantothenoylcysteine decarboxylase complex"/>
    <property type="evidence" value="ECO:0007669"/>
    <property type="project" value="TreeGrafter"/>
</dbReference>
<evidence type="ECO:0000313" key="3">
    <source>
        <dbReference type="EMBL" id="TDO19842.1"/>
    </source>
</evidence>
<dbReference type="Gene3D" id="3.40.50.1950">
    <property type="entry name" value="Flavin prenyltransferase-like"/>
    <property type="match status" value="1"/>
</dbReference>
<protein>
    <submittedName>
        <fullName evidence="3">Phosphopantothenoylcysteine decarboxylase/phosphopantothenate--cysteine ligase</fullName>
    </submittedName>
</protein>
<dbReference type="OrthoDB" id="9802554at2"/>
<dbReference type="Gene3D" id="3.40.50.10300">
    <property type="entry name" value="CoaB-like"/>
    <property type="match status" value="1"/>
</dbReference>
<organism evidence="3 4">
    <name type="scientific">Mycoplasma testudineum</name>
    <dbReference type="NCBI Taxonomy" id="244584"/>
    <lineage>
        <taxon>Bacteria</taxon>
        <taxon>Bacillati</taxon>
        <taxon>Mycoplasmatota</taxon>
        <taxon>Mollicutes</taxon>
        <taxon>Mycoplasmataceae</taxon>
        <taxon>Mycoplasma</taxon>
    </lineage>
</organism>
<dbReference type="Proteomes" id="UP000295518">
    <property type="component" value="Unassembled WGS sequence"/>
</dbReference>
<proteinExistence type="predicted"/>
<feature type="domain" description="Flavoprotein" evidence="1">
    <location>
        <begin position="31"/>
        <end position="204"/>
    </location>
</feature>